<name>A0A5J4X6C0_9EUKA</name>
<dbReference type="AlphaFoldDB" id="A0A5J4X6C0"/>
<reference evidence="1 2" key="1">
    <citation type="submission" date="2019-03" db="EMBL/GenBank/DDBJ databases">
        <title>Single cell metagenomics reveals metabolic interactions within the superorganism composed of flagellate Streblomastix strix and complex community of Bacteroidetes bacteria on its surface.</title>
        <authorList>
            <person name="Treitli S.C."/>
            <person name="Kolisko M."/>
            <person name="Husnik F."/>
            <person name="Keeling P."/>
            <person name="Hampl V."/>
        </authorList>
    </citation>
    <scope>NUCLEOTIDE SEQUENCE [LARGE SCALE GENOMIC DNA]</scope>
    <source>
        <strain evidence="1">ST1C</strain>
    </source>
</reference>
<proteinExistence type="predicted"/>
<dbReference type="Proteomes" id="UP000324800">
    <property type="component" value="Unassembled WGS sequence"/>
</dbReference>
<gene>
    <name evidence="1" type="ORF">EZS28_001657</name>
</gene>
<evidence type="ECO:0008006" key="3">
    <source>
        <dbReference type="Google" id="ProtNLM"/>
    </source>
</evidence>
<protein>
    <recommendedName>
        <fullName evidence="3">DDE-1 domain-containing protein</fullName>
    </recommendedName>
</protein>
<dbReference type="EMBL" id="SNRW01000180">
    <property type="protein sequence ID" value="KAA6402817.1"/>
    <property type="molecule type" value="Genomic_DNA"/>
</dbReference>
<comment type="caution">
    <text evidence="1">The sequence shown here is derived from an EMBL/GenBank/DDBJ whole genome shotgun (WGS) entry which is preliminary data.</text>
</comment>
<evidence type="ECO:0000313" key="2">
    <source>
        <dbReference type="Proteomes" id="UP000324800"/>
    </source>
</evidence>
<evidence type="ECO:0000313" key="1">
    <source>
        <dbReference type="EMBL" id="KAA6402817.1"/>
    </source>
</evidence>
<organism evidence="1 2">
    <name type="scientific">Streblomastix strix</name>
    <dbReference type="NCBI Taxonomy" id="222440"/>
    <lineage>
        <taxon>Eukaryota</taxon>
        <taxon>Metamonada</taxon>
        <taxon>Preaxostyla</taxon>
        <taxon>Oxymonadida</taxon>
        <taxon>Streblomastigidae</taxon>
        <taxon>Streblomastix</taxon>
    </lineage>
</organism>
<sequence length="161" mass="18444">MPLNEKSVQLMDNLLARITRILLSYLTINNILVTMPPPNAIYLFQASDLDIFGLHKSHIQTLRRNYWIELQEIYIGRTISALKQAQTSTNIWNGFLSRDLREIVNAVGRMVAEYVPESIVVVIKTTKQEGVLIKESQTRETQKRAITPCGFVNYDFIVAYA</sequence>
<accession>A0A5J4X6C0</accession>